<evidence type="ECO:0000313" key="3">
    <source>
        <dbReference type="Proteomes" id="UP000007013"/>
    </source>
</evidence>
<sequence>MTPRFLEACQSLQSAEKATWDLLLRELPDAETLSPEVLNCAMDQTLDQLWSLLRDGPAEAGLQQATSAPPPLPAGGECLLTTHLPYFNAGERALELVAGEVLETEPPKTRRAHWRDCDELCAAFNVLVQCQLEALCRRCGRAAECRYGDLRAVAKLPSRHPFAMSPEAGDGHAAQPARSRKRRAHRAEEFETRN</sequence>
<protein>
    <submittedName>
        <fullName evidence="2">Uncharacterized protein</fullName>
    </submittedName>
</protein>
<feature type="region of interest" description="Disordered" evidence="1">
    <location>
        <begin position="161"/>
        <end position="194"/>
    </location>
</feature>
<dbReference type="KEGG" id="ote:Oter_3569"/>
<evidence type="ECO:0000256" key="1">
    <source>
        <dbReference type="SAM" id="MobiDB-lite"/>
    </source>
</evidence>
<evidence type="ECO:0000313" key="2">
    <source>
        <dbReference type="EMBL" id="ACB76846.1"/>
    </source>
</evidence>
<reference evidence="2 3" key="1">
    <citation type="journal article" date="2011" name="J. Bacteriol.">
        <title>Genome sequence of the verrucomicrobium Opitutus terrae PB90-1, an abundant inhabitant of rice paddy soil ecosystems.</title>
        <authorList>
            <person name="van Passel M.W."/>
            <person name="Kant R."/>
            <person name="Palva A."/>
            <person name="Copeland A."/>
            <person name="Lucas S."/>
            <person name="Lapidus A."/>
            <person name="Glavina del Rio T."/>
            <person name="Pitluck S."/>
            <person name="Goltsman E."/>
            <person name="Clum A."/>
            <person name="Sun H."/>
            <person name="Schmutz J."/>
            <person name="Larimer F.W."/>
            <person name="Land M.L."/>
            <person name="Hauser L."/>
            <person name="Kyrpides N."/>
            <person name="Mikhailova N."/>
            <person name="Richardson P.P."/>
            <person name="Janssen P.H."/>
            <person name="de Vos W.M."/>
            <person name="Smidt H."/>
        </authorList>
    </citation>
    <scope>NUCLEOTIDE SEQUENCE [LARGE SCALE GENOMIC DNA]</scope>
    <source>
        <strain evidence="3">DSM 11246 / JCM 15787 / PB90-1</strain>
    </source>
</reference>
<dbReference type="STRING" id="452637.Oter_3569"/>
<organism evidence="2 3">
    <name type="scientific">Opitutus terrae (strain DSM 11246 / JCM 15787 / PB90-1)</name>
    <dbReference type="NCBI Taxonomy" id="452637"/>
    <lineage>
        <taxon>Bacteria</taxon>
        <taxon>Pseudomonadati</taxon>
        <taxon>Verrucomicrobiota</taxon>
        <taxon>Opitutia</taxon>
        <taxon>Opitutales</taxon>
        <taxon>Opitutaceae</taxon>
        <taxon>Opitutus</taxon>
    </lineage>
</organism>
<dbReference type="EMBL" id="CP001032">
    <property type="protein sequence ID" value="ACB76846.1"/>
    <property type="molecule type" value="Genomic_DNA"/>
</dbReference>
<dbReference type="HOGENOM" id="CLU_1401250_0_0_0"/>
<gene>
    <name evidence="2" type="ordered locus">Oter_3569</name>
</gene>
<name>B1ZW94_OPITP</name>
<dbReference type="RefSeq" id="WP_012376375.1">
    <property type="nucleotide sequence ID" value="NC_010571.1"/>
</dbReference>
<keyword evidence="3" id="KW-1185">Reference proteome</keyword>
<dbReference type="Proteomes" id="UP000007013">
    <property type="component" value="Chromosome"/>
</dbReference>
<dbReference type="AlphaFoldDB" id="B1ZW94"/>
<proteinExistence type="predicted"/>
<accession>B1ZW94</accession>